<evidence type="ECO:0000256" key="6">
    <source>
        <dbReference type="ARBA" id="ARBA00023136"/>
    </source>
</evidence>
<keyword evidence="7 8" id="KW-0998">Cell outer membrane</keyword>
<evidence type="ECO:0000313" key="13">
    <source>
        <dbReference type="EMBL" id="MFD3262809.1"/>
    </source>
</evidence>
<gene>
    <name evidence="13" type="ORF">OCL97_02390</name>
</gene>
<keyword evidence="6 8" id="KW-0472">Membrane</keyword>
<keyword evidence="3 8" id="KW-1134">Transmembrane beta strand</keyword>
<feature type="chain" id="PRO_5046480546" evidence="10">
    <location>
        <begin position="26"/>
        <end position="982"/>
    </location>
</feature>
<keyword evidence="10" id="KW-0732">Signal</keyword>
<evidence type="ECO:0000256" key="7">
    <source>
        <dbReference type="ARBA" id="ARBA00023237"/>
    </source>
</evidence>
<evidence type="ECO:0000313" key="14">
    <source>
        <dbReference type="Proteomes" id="UP001598130"/>
    </source>
</evidence>
<keyword evidence="5 9" id="KW-0798">TonB box</keyword>
<dbReference type="Pfam" id="PF07715">
    <property type="entry name" value="Plug"/>
    <property type="match status" value="1"/>
</dbReference>
<protein>
    <submittedName>
        <fullName evidence="13">TonB-dependent receptor</fullName>
    </submittedName>
</protein>
<dbReference type="EMBL" id="JAOTJD010000002">
    <property type="protein sequence ID" value="MFD3262809.1"/>
    <property type="molecule type" value="Genomic_DNA"/>
</dbReference>
<dbReference type="Gene3D" id="2.170.130.10">
    <property type="entry name" value="TonB-dependent receptor, plug domain"/>
    <property type="match status" value="1"/>
</dbReference>
<evidence type="ECO:0000256" key="10">
    <source>
        <dbReference type="SAM" id="SignalP"/>
    </source>
</evidence>
<dbReference type="RefSeq" id="WP_377367248.1">
    <property type="nucleotide sequence ID" value="NZ_JAOTJD010000002.1"/>
</dbReference>
<dbReference type="Pfam" id="PF00593">
    <property type="entry name" value="TonB_dep_Rec_b-barrel"/>
    <property type="match status" value="1"/>
</dbReference>
<dbReference type="Gene3D" id="2.40.170.20">
    <property type="entry name" value="TonB-dependent receptor, beta-barrel domain"/>
    <property type="match status" value="1"/>
</dbReference>
<comment type="caution">
    <text evidence="13">The sequence shown here is derived from an EMBL/GenBank/DDBJ whole genome shotgun (WGS) entry which is preliminary data.</text>
</comment>
<dbReference type="InterPro" id="IPR037066">
    <property type="entry name" value="Plug_dom_sf"/>
</dbReference>
<evidence type="ECO:0000256" key="2">
    <source>
        <dbReference type="ARBA" id="ARBA00022448"/>
    </source>
</evidence>
<feature type="domain" description="TonB-dependent receptor plug" evidence="12">
    <location>
        <begin position="49"/>
        <end position="159"/>
    </location>
</feature>
<evidence type="ECO:0000256" key="9">
    <source>
        <dbReference type="RuleBase" id="RU003357"/>
    </source>
</evidence>
<evidence type="ECO:0000259" key="12">
    <source>
        <dbReference type="Pfam" id="PF07715"/>
    </source>
</evidence>
<dbReference type="PANTHER" id="PTHR47234:SF2">
    <property type="entry name" value="TONB-DEPENDENT RECEPTOR"/>
    <property type="match status" value="1"/>
</dbReference>
<feature type="domain" description="TonB-dependent receptor-like beta-barrel" evidence="11">
    <location>
        <begin position="404"/>
        <end position="946"/>
    </location>
</feature>
<evidence type="ECO:0000256" key="4">
    <source>
        <dbReference type="ARBA" id="ARBA00022692"/>
    </source>
</evidence>
<proteinExistence type="inferred from homology"/>
<dbReference type="InterPro" id="IPR012910">
    <property type="entry name" value="Plug_dom"/>
</dbReference>
<dbReference type="InterPro" id="IPR039426">
    <property type="entry name" value="TonB-dep_rcpt-like"/>
</dbReference>
<keyword evidence="13" id="KW-0675">Receptor</keyword>
<reference evidence="13 14" key="1">
    <citation type="submission" date="2022-09" db="EMBL/GenBank/DDBJ databases">
        <title>New species of Phenylobacterium.</title>
        <authorList>
            <person name="Mieszkin S."/>
        </authorList>
    </citation>
    <scope>NUCLEOTIDE SEQUENCE [LARGE SCALE GENOMIC DNA]</scope>
    <source>
        <strain evidence="13 14">HK31-G</strain>
    </source>
</reference>
<comment type="similarity">
    <text evidence="8 9">Belongs to the TonB-dependent receptor family.</text>
</comment>
<dbReference type="InterPro" id="IPR000531">
    <property type="entry name" value="Beta-barrel_TonB"/>
</dbReference>
<evidence type="ECO:0000256" key="3">
    <source>
        <dbReference type="ARBA" id="ARBA00022452"/>
    </source>
</evidence>
<evidence type="ECO:0000256" key="5">
    <source>
        <dbReference type="ARBA" id="ARBA00023077"/>
    </source>
</evidence>
<dbReference type="PROSITE" id="PS52016">
    <property type="entry name" value="TONB_DEPENDENT_REC_3"/>
    <property type="match status" value="1"/>
</dbReference>
<dbReference type="InterPro" id="IPR036942">
    <property type="entry name" value="Beta-barrel_TonB_sf"/>
</dbReference>
<organism evidence="13 14">
    <name type="scientific">Phenylobacterium ferrooxidans</name>
    <dbReference type="NCBI Taxonomy" id="2982689"/>
    <lineage>
        <taxon>Bacteria</taxon>
        <taxon>Pseudomonadati</taxon>
        <taxon>Pseudomonadota</taxon>
        <taxon>Alphaproteobacteria</taxon>
        <taxon>Caulobacterales</taxon>
        <taxon>Caulobacteraceae</taxon>
        <taxon>Phenylobacterium</taxon>
    </lineage>
</organism>
<keyword evidence="14" id="KW-1185">Reference proteome</keyword>
<evidence type="ECO:0000256" key="1">
    <source>
        <dbReference type="ARBA" id="ARBA00004571"/>
    </source>
</evidence>
<keyword evidence="4 8" id="KW-0812">Transmembrane</keyword>
<dbReference type="PANTHER" id="PTHR47234">
    <property type="match status" value="1"/>
</dbReference>
<dbReference type="Proteomes" id="UP001598130">
    <property type="component" value="Unassembled WGS sequence"/>
</dbReference>
<keyword evidence="2 8" id="KW-0813">Transport</keyword>
<evidence type="ECO:0000259" key="11">
    <source>
        <dbReference type="Pfam" id="PF00593"/>
    </source>
</evidence>
<evidence type="ECO:0000256" key="8">
    <source>
        <dbReference type="PROSITE-ProRule" id="PRU01360"/>
    </source>
</evidence>
<comment type="subcellular location">
    <subcellularLocation>
        <location evidence="1 8">Cell outer membrane</location>
        <topology evidence="1 8">Multi-pass membrane protein</topology>
    </subcellularLocation>
</comment>
<sequence length="982" mass="103010">MKAADLICAGVLAGLLSLPAAPAQAQDAEVSEIVVTGSRIARKDYVSESPIVTVGQEQIAAVGMVTIENTLNQVPQFTPSNGSGTNTTNFVTTPGQAYANLRGLGPTRTLVLIDGRRVVAGNPNAVVDLNTVPTFLVDTVETITGGASAVYGSDAIAGVVNFKLKRNFEALQVDAQFGVTEQNDAGQLTASVGWGRNFERGALAVAATYDKREGLLAADRDWSAVGYSILTTGLTPSGAATIPDGRFDPASNAGGAANLPSQAAMNAAFGAYGFAPGTVARGASLSFNADGSLFSTAPVNNYTGVRDAGFSAASYTFNSAAYRYLNLPLERWSLYASGRYDLTDSLEAYGTASYTTYDVSRQLGPASASDGAFPGPDIVVPVTNPFIPADLRTLLASRTDPTAAFYPRRAFNEVGGRLSNNTYETMQLVAGLRGALPIKDWKWDLYASHGQMDHTESQVGNVSRSAMRTLTFAPDGGVSICGGFNIFGAGKVSPGCAAYIARDVANSTTIKQTVVEGYVTGSLIDLPAGPLKFSAGAQHRKDDFDYSPDLQLQGPDIVGFNPAVPVSGDITSGELYAELLVPVLADLPLIESLDMTLGGRVADYSTTGQVSAYKADLTWKPVSSLLIRGGYQRAVRAPNIAELFSPQSLGFVGIGSPGTGATAGDPCDVRSSFRNGANAAAVRSLCLSQGVPTAIIDTFNQASTQVEIVGGGNPGLTEETADSFTAGAVWTPAVDAPFLRRFSVSLDYYKIEVADVVGTIGVPTILASCFNADGSNPGLSNANFYCSRFSRLSSGQITGVAQTQVNLASVKTSGIDAQVDWGFDLADLGLPESAGALAFNLVISKLDSFERQARPNAAFVDYAGTIGADLSGGALPEWKSVLSATWAVGPVRTTLRWRHIATMTDARSVPTFSPTAVNTPDYDVFDLSGSWKVDDRVTLRAGVNNLADKDPPYFTSYPNSNTDPSTFDILGRRFFVGINAKF</sequence>
<accession>A0ABW6CIB4</accession>
<feature type="signal peptide" evidence="10">
    <location>
        <begin position="1"/>
        <end position="25"/>
    </location>
</feature>
<name>A0ABW6CIB4_9CAUL</name>
<dbReference type="SUPFAM" id="SSF56935">
    <property type="entry name" value="Porins"/>
    <property type="match status" value="1"/>
</dbReference>